<sequence>MRITTNKYLIAALLLALIFHGAGVFFTIEKTYDALIHLFFADHYANSWWDPWEPRWYTGFSVMTYPPLVHQLIALFSYIGGLKFGLFVCCFVAIILFTTGAYRYGKLMTGNRDIAGFTALIAVFSSSFIETLHVFGQLPSLFGVSMLMHAMPEVYKYIKTGKAKFYLVCMSMMAFTITSHHVTPLFGMVFFIAPLMGTVVMDVASEKAGSFKAVRLAHFMEALKPCLPRIIIFGLSVVFCLVMLILPYWITTHNEPITQVPIPHGSRDNFFEVTSSGLAFFIIPWGFIMFIFPYLYYRFFSKRFIFFGLSFAMLSLLGTGGTTPLPRMLLGDTAFNILTLDRFTLWGSIMALPFYGEFLYRFAHTDLKALIQKKVGSVAHRAIGAVVGFLIIFNAVSIVNLGYFKPLQPQKINMQPIINFLQADEHYKWRYLTLGFGDQMAWLSANTDALQIDGNYHSARRLPELTTRAVERLENAKFLGVEGLGSLQQFLTVPDKYNIKFIFSNDKFYDPILYFCGWERIKPLANGIAVWQRLGIKPIPDIKPYKDYPRYQRLMWGIIPVSTVLIALFVNIRLIVISAFKLKKIEPNAYEKFKVETNGFKPKLAGLMGAWFLFTLGCIFYIIYLFFIQSQEQISPENVILAYHDDLDFKRFKKAHSYYDADYGKTFDQFMLETSVSDGLLNSYGKLNDVSFDIFERTENHAKAKVYTEYITPLTYVRDTTVYELNKKKDGKWYIVPEVFDVDIPNEQLFSVAEPKYKNHGRRRVTTQQTFHEDIVPQPVVEVLEAKLIENNNQYYIIGRLQNIDNLPADIDLKSTIYSRKDKELGVYNAQNFVKHKLLPKEHTVFKIHFEAVAWQKIKDSIPAVFDPNTFSPMVWEDVPSKYDLQVAANGSSQDLYREITLNDLKVENGKVSGYLYNYGISDVTIPQLLISYYNNNNELVWVQEDIVMQTIRPQRKSPFEFQLENFDCYFNYHQEKDNWFVNGLPNDDIKQKYLEYRNDSLFYKDFISVEGDIYSKIKIEINNYIGSPD</sequence>
<dbReference type="EMBL" id="MTBC01000008">
    <property type="protein sequence ID" value="OQD42110.1"/>
    <property type="molecule type" value="Genomic_DNA"/>
</dbReference>
<feature type="transmembrane region" description="Helical" evidence="1">
    <location>
        <begin position="604"/>
        <end position="627"/>
    </location>
</feature>
<gene>
    <name evidence="2" type="ORF">BUL40_11835</name>
</gene>
<comment type="caution">
    <text evidence="2">The sequence shown here is derived from an EMBL/GenBank/DDBJ whole genome shotgun (WGS) entry which is preliminary data.</text>
</comment>
<dbReference type="Proteomes" id="UP000191680">
    <property type="component" value="Unassembled WGS sequence"/>
</dbReference>
<feature type="transmembrane region" description="Helical" evidence="1">
    <location>
        <begin position="382"/>
        <end position="404"/>
    </location>
</feature>
<evidence type="ECO:0008006" key="4">
    <source>
        <dbReference type="Google" id="ProtNLM"/>
    </source>
</evidence>
<proteinExistence type="predicted"/>
<reference evidence="2 3" key="1">
    <citation type="submission" date="2016-12" db="EMBL/GenBank/DDBJ databases">
        <authorList>
            <person name="Song W.-J."/>
            <person name="Kurnit D.M."/>
        </authorList>
    </citation>
    <scope>NUCLEOTIDE SEQUENCE [LARGE SCALE GENOMIC DNA]</scope>
    <source>
        <strain evidence="2 3">HSG9</strain>
    </source>
</reference>
<feature type="transmembrane region" description="Helical" evidence="1">
    <location>
        <begin position="188"/>
        <end position="205"/>
    </location>
</feature>
<evidence type="ECO:0000313" key="2">
    <source>
        <dbReference type="EMBL" id="OQD42110.1"/>
    </source>
</evidence>
<name>A0A1V6LPH7_9FLAO</name>
<evidence type="ECO:0000256" key="1">
    <source>
        <dbReference type="SAM" id="Phobius"/>
    </source>
</evidence>
<feature type="transmembrane region" description="Helical" evidence="1">
    <location>
        <begin position="554"/>
        <end position="576"/>
    </location>
</feature>
<dbReference type="OrthoDB" id="54576at2"/>
<feature type="transmembrane region" description="Helical" evidence="1">
    <location>
        <begin position="270"/>
        <end position="297"/>
    </location>
</feature>
<feature type="transmembrane region" description="Helical" evidence="1">
    <location>
        <begin position="114"/>
        <end position="135"/>
    </location>
</feature>
<keyword evidence="1" id="KW-1133">Transmembrane helix</keyword>
<feature type="transmembrane region" description="Helical" evidence="1">
    <location>
        <begin position="304"/>
        <end position="323"/>
    </location>
</feature>
<keyword evidence="1" id="KW-0812">Transmembrane</keyword>
<feature type="transmembrane region" description="Helical" evidence="1">
    <location>
        <begin position="72"/>
        <end position="102"/>
    </location>
</feature>
<organism evidence="2 3">
    <name type="scientific">Croceivirga radicis</name>
    <dbReference type="NCBI Taxonomy" id="1929488"/>
    <lineage>
        <taxon>Bacteria</taxon>
        <taxon>Pseudomonadati</taxon>
        <taxon>Bacteroidota</taxon>
        <taxon>Flavobacteriia</taxon>
        <taxon>Flavobacteriales</taxon>
        <taxon>Flavobacteriaceae</taxon>
        <taxon>Croceivirga</taxon>
    </lineage>
</organism>
<feature type="transmembrane region" description="Helical" evidence="1">
    <location>
        <begin position="343"/>
        <end position="362"/>
    </location>
</feature>
<dbReference type="RefSeq" id="WP_010517892.1">
    <property type="nucleotide sequence ID" value="NZ_AFOE01000015.1"/>
</dbReference>
<keyword evidence="3" id="KW-1185">Reference proteome</keyword>
<protein>
    <recommendedName>
        <fullName evidence="4">Membrane protein 6-pyruvoyl-tetrahydropterin synthase-related domain-containing protein</fullName>
    </recommendedName>
</protein>
<evidence type="ECO:0000313" key="3">
    <source>
        <dbReference type="Proteomes" id="UP000191680"/>
    </source>
</evidence>
<dbReference type="AlphaFoldDB" id="A0A1V6LPH7"/>
<feature type="transmembrane region" description="Helical" evidence="1">
    <location>
        <begin position="226"/>
        <end position="250"/>
    </location>
</feature>
<keyword evidence="1" id="KW-0472">Membrane</keyword>
<accession>A0A1V6LPH7</accession>